<keyword evidence="9" id="KW-0299">Galactose metabolism</keyword>
<dbReference type="InterPro" id="IPR036554">
    <property type="entry name" value="GHMP_kinase_C_sf"/>
</dbReference>
<dbReference type="Pfam" id="PF00288">
    <property type="entry name" value="GHMP_kinases_N"/>
    <property type="match status" value="1"/>
</dbReference>
<dbReference type="Pfam" id="PF08544">
    <property type="entry name" value="GHMP_kinases_C"/>
    <property type="match status" value="1"/>
</dbReference>
<protein>
    <recommendedName>
        <fullName evidence="4">Galactokinase</fullName>
        <ecNumber evidence="3">2.7.1.6</ecNumber>
    </recommendedName>
    <alternativeName>
        <fullName evidence="11">Galactose kinase</fullName>
    </alternativeName>
</protein>
<dbReference type="InterPro" id="IPR019539">
    <property type="entry name" value="GalKase_N"/>
</dbReference>
<dbReference type="InterPro" id="IPR006206">
    <property type="entry name" value="Mevalonate/galactokinase"/>
</dbReference>
<dbReference type="AlphaFoldDB" id="A0A2U1J893"/>
<dbReference type="InterPro" id="IPR019741">
    <property type="entry name" value="Galactokinase_CS"/>
</dbReference>
<dbReference type="UniPathway" id="UPA00214"/>
<dbReference type="Gene3D" id="3.30.230.10">
    <property type="match status" value="1"/>
</dbReference>
<dbReference type="EMBL" id="MBFU01000199">
    <property type="protein sequence ID" value="PWA01265.1"/>
    <property type="molecule type" value="Genomic_DNA"/>
</dbReference>
<dbReference type="InterPro" id="IPR006203">
    <property type="entry name" value="GHMP_knse_ATP-bd_CS"/>
</dbReference>
<dbReference type="PIRSF" id="PIRSF000530">
    <property type="entry name" value="Galactokinase"/>
    <property type="match status" value="1"/>
</dbReference>
<gene>
    <name evidence="16" type="ORF">BB558_002638</name>
</gene>
<dbReference type="FunFam" id="1.20.1440.340:FF:000003">
    <property type="entry name" value="GAL1p Galactokinase"/>
    <property type="match status" value="1"/>
</dbReference>
<keyword evidence="17" id="KW-1185">Reference proteome</keyword>
<dbReference type="InterPro" id="IPR000705">
    <property type="entry name" value="Galactokinase"/>
</dbReference>
<evidence type="ECO:0000259" key="13">
    <source>
        <dbReference type="Pfam" id="PF00288"/>
    </source>
</evidence>
<dbReference type="PRINTS" id="PR00959">
    <property type="entry name" value="MEVGALKINASE"/>
</dbReference>
<dbReference type="EC" id="2.7.1.6" evidence="3"/>
<dbReference type="Gene3D" id="1.20.1440.340">
    <property type="match status" value="1"/>
</dbReference>
<keyword evidence="8" id="KW-0067">ATP-binding</keyword>
<evidence type="ECO:0000256" key="12">
    <source>
        <dbReference type="ARBA" id="ARBA00049538"/>
    </source>
</evidence>
<comment type="caution">
    <text evidence="16">The sequence shown here is derived from an EMBL/GenBank/DDBJ whole genome shotgun (WGS) entry which is preliminary data.</text>
</comment>
<organism evidence="16 17">
    <name type="scientific">Smittium angustum</name>
    <dbReference type="NCBI Taxonomy" id="133377"/>
    <lineage>
        <taxon>Eukaryota</taxon>
        <taxon>Fungi</taxon>
        <taxon>Fungi incertae sedis</taxon>
        <taxon>Zoopagomycota</taxon>
        <taxon>Kickxellomycotina</taxon>
        <taxon>Harpellomycetes</taxon>
        <taxon>Harpellales</taxon>
        <taxon>Legeriomycetaceae</taxon>
        <taxon>Smittium</taxon>
    </lineage>
</organism>
<accession>A0A2U1J893</accession>
<evidence type="ECO:0000256" key="6">
    <source>
        <dbReference type="ARBA" id="ARBA00022741"/>
    </source>
</evidence>
<evidence type="ECO:0000256" key="5">
    <source>
        <dbReference type="ARBA" id="ARBA00022679"/>
    </source>
</evidence>
<evidence type="ECO:0000313" key="16">
    <source>
        <dbReference type="EMBL" id="PWA01265.1"/>
    </source>
</evidence>
<dbReference type="InterPro" id="IPR020568">
    <property type="entry name" value="Ribosomal_Su5_D2-typ_SF"/>
</dbReference>
<evidence type="ECO:0000313" key="17">
    <source>
        <dbReference type="Proteomes" id="UP000245591"/>
    </source>
</evidence>
<dbReference type="SUPFAM" id="SSF55060">
    <property type="entry name" value="GHMP Kinase, C-terminal domain"/>
    <property type="match status" value="1"/>
</dbReference>
<reference evidence="16 17" key="1">
    <citation type="journal article" date="2018" name="MBio">
        <title>Comparative Genomics Reveals the Core Gene Toolbox for the Fungus-Insect Symbiosis.</title>
        <authorList>
            <person name="Wang Y."/>
            <person name="Stata M."/>
            <person name="Wang W."/>
            <person name="Stajich J.E."/>
            <person name="White M.M."/>
            <person name="Moncalvo J.M."/>
        </authorList>
    </citation>
    <scope>NUCLEOTIDE SEQUENCE [LARGE SCALE GENOMIC DNA]</scope>
    <source>
        <strain evidence="16 17">AUS-126-30</strain>
    </source>
</reference>
<evidence type="ECO:0000256" key="4">
    <source>
        <dbReference type="ARBA" id="ARBA00019487"/>
    </source>
</evidence>
<dbReference type="PANTHER" id="PTHR10457">
    <property type="entry name" value="MEVALONATE KINASE/GALACTOKINASE"/>
    <property type="match status" value="1"/>
</dbReference>
<dbReference type="GO" id="GO:0005829">
    <property type="term" value="C:cytosol"/>
    <property type="evidence" value="ECO:0007669"/>
    <property type="project" value="TreeGrafter"/>
</dbReference>
<dbReference type="GO" id="GO:0004335">
    <property type="term" value="F:galactokinase activity"/>
    <property type="evidence" value="ECO:0007669"/>
    <property type="project" value="UniProtKB-EC"/>
</dbReference>
<dbReference type="PRINTS" id="PR00473">
    <property type="entry name" value="GALCTOKINASE"/>
</dbReference>
<dbReference type="InterPro" id="IPR014721">
    <property type="entry name" value="Ribsml_uS5_D2-typ_fold_subgr"/>
</dbReference>
<evidence type="ECO:0000256" key="1">
    <source>
        <dbReference type="ARBA" id="ARBA00004947"/>
    </source>
</evidence>
<sequence length="503" mass="55751">MTYSLVPTAESLSDIYSEKIAQRGVRYQKLVEQFEHIYGEKPTFIARAPGRVNIIGEHIDYCGMPVFPMAIELDTLVAVRANSSTEVRVSNSNSEKYPSFSFNYSPDDIVFIDSSIHSWGNYFKCGYKGAIESANLTNPVGMDCIVDGHVPSGAGLSSSSALVSCTALATLKANNQDLIQEQIVNTAVSAERYVGVNGGGMDQTCSIMAKQSSAVFIEFYPSLRTTPVRFPKSDPEIAFVVANTFVVSDKQVTAPVCYNLRVVETRIASLILAKHLGLTDRPKISGADPLTMKIIMDELFSEQEVSGENSVATWVERLEKMLEITQSLFGDHPNGYTWEECADYLGIPVEEMKNKVHVNRFPVRAERLQLLKRTLHVYSETLRVVRFRQICESSDANSQPLIELGKLMNESQESCDKLFECSCPELNELCEIARKNGATGSRLTGAGWGGCTISMIPADKADEFIEAVKKEYYEKKFPSMSEEELSDAIFSTRPGSGAFIYYI</sequence>
<evidence type="ECO:0000256" key="3">
    <source>
        <dbReference type="ARBA" id="ARBA00012315"/>
    </source>
</evidence>
<dbReference type="InterPro" id="IPR013750">
    <property type="entry name" value="GHMP_kinase_C_dom"/>
</dbReference>
<feature type="domain" description="Galactokinase N-terminal" evidence="15">
    <location>
        <begin position="32"/>
        <end position="80"/>
    </location>
</feature>
<keyword evidence="5" id="KW-0808">Transferase</keyword>
<dbReference type="GO" id="GO:0005524">
    <property type="term" value="F:ATP binding"/>
    <property type="evidence" value="ECO:0007669"/>
    <property type="project" value="UniProtKB-KW"/>
</dbReference>
<comment type="pathway">
    <text evidence="1">Carbohydrate metabolism; galactose metabolism.</text>
</comment>
<proteinExistence type="inferred from homology"/>
<name>A0A2U1J893_SMIAN</name>
<dbReference type="PANTHER" id="PTHR10457:SF7">
    <property type="entry name" value="GALACTOKINASE-RELATED"/>
    <property type="match status" value="1"/>
</dbReference>
<dbReference type="InterPro" id="IPR006204">
    <property type="entry name" value="GHMP_kinase_N_dom"/>
</dbReference>
<dbReference type="PROSITE" id="PS00627">
    <property type="entry name" value="GHMP_KINASES_ATP"/>
    <property type="match status" value="1"/>
</dbReference>
<dbReference type="GO" id="GO:0006012">
    <property type="term" value="P:galactose metabolic process"/>
    <property type="evidence" value="ECO:0007669"/>
    <property type="project" value="UniProtKB-UniPathway"/>
</dbReference>
<comment type="similarity">
    <text evidence="2">Belongs to the GHMP kinase family. GalK subfamily.</text>
</comment>
<keyword evidence="6" id="KW-0547">Nucleotide-binding</keyword>
<comment type="catalytic activity">
    <reaction evidence="12">
        <text>alpha-D-galactose + ATP = alpha-D-galactose 1-phosphate + ADP + H(+)</text>
        <dbReference type="Rhea" id="RHEA:13553"/>
        <dbReference type="ChEBI" id="CHEBI:15378"/>
        <dbReference type="ChEBI" id="CHEBI:28061"/>
        <dbReference type="ChEBI" id="CHEBI:30616"/>
        <dbReference type="ChEBI" id="CHEBI:58336"/>
        <dbReference type="ChEBI" id="CHEBI:456216"/>
        <dbReference type="EC" id="2.7.1.6"/>
    </reaction>
    <physiologicalReaction direction="left-to-right" evidence="12">
        <dbReference type="Rhea" id="RHEA:13554"/>
    </physiologicalReaction>
</comment>
<evidence type="ECO:0000259" key="14">
    <source>
        <dbReference type="Pfam" id="PF08544"/>
    </source>
</evidence>
<dbReference type="Pfam" id="PF10509">
    <property type="entry name" value="GalKase_gal_bdg"/>
    <property type="match status" value="1"/>
</dbReference>
<dbReference type="SUPFAM" id="SSF54211">
    <property type="entry name" value="Ribosomal protein S5 domain 2-like"/>
    <property type="match status" value="1"/>
</dbReference>
<evidence type="ECO:0000256" key="2">
    <source>
        <dbReference type="ARBA" id="ARBA00006566"/>
    </source>
</evidence>
<dbReference type="NCBIfam" id="TIGR00131">
    <property type="entry name" value="gal_kin"/>
    <property type="match status" value="1"/>
</dbReference>
<feature type="domain" description="GHMP kinase N-terminal" evidence="13">
    <location>
        <begin position="121"/>
        <end position="209"/>
    </location>
</feature>
<dbReference type="Gene3D" id="3.30.70.3170">
    <property type="match status" value="1"/>
</dbReference>
<evidence type="ECO:0000256" key="11">
    <source>
        <dbReference type="ARBA" id="ARBA00029590"/>
    </source>
</evidence>
<keyword evidence="7" id="KW-0418">Kinase</keyword>
<dbReference type="Proteomes" id="UP000245591">
    <property type="component" value="Unassembled WGS sequence"/>
</dbReference>
<feature type="domain" description="GHMP kinase C-terminal" evidence="14">
    <location>
        <begin position="401"/>
        <end position="473"/>
    </location>
</feature>
<dbReference type="PROSITE" id="PS00106">
    <property type="entry name" value="GALACTOKINASE"/>
    <property type="match status" value="1"/>
</dbReference>
<evidence type="ECO:0000259" key="15">
    <source>
        <dbReference type="Pfam" id="PF10509"/>
    </source>
</evidence>
<evidence type="ECO:0000256" key="7">
    <source>
        <dbReference type="ARBA" id="ARBA00022777"/>
    </source>
</evidence>
<evidence type="ECO:0000256" key="8">
    <source>
        <dbReference type="ARBA" id="ARBA00022840"/>
    </source>
</evidence>
<evidence type="ECO:0000256" key="10">
    <source>
        <dbReference type="ARBA" id="ARBA00023277"/>
    </source>
</evidence>
<evidence type="ECO:0000256" key="9">
    <source>
        <dbReference type="ARBA" id="ARBA00023144"/>
    </source>
</evidence>
<keyword evidence="10" id="KW-0119">Carbohydrate metabolism</keyword>